<dbReference type="GeneID" id="8106432"/>
<organism evidence="1 2">
    <name type="scientific">Talaromyces stipitatus (strain ATCC 10500 / CBS 375.48 / QM 6759 / NRRL 1006)</name>
    <name type="common">Penicillium stipitatum</name>
    <dbReference type="NCBI Taxonomy" id="441959"/>
    <lineage>
        <taxon>Eukaryota</taxon>
        <taxon>Fungi</taxon>
        <taxon>Dikarya</taxon>
        <taxon>Ascomycota</taxon>
        <taxon>Pezizomycotina</taxon>
        <taxon>Eurotiomycetes</taxon>
        <taxon>Eurotiomycetidae</taxon>
        <taxon>Eurotiales</taxon>
        <taxon>Trichocomaceae</taxon>
        <taxon>Talaromyces</taxon>
        <taxon>Talaromyces sect. Talaromyces</taxon>
    </lineage>
</organism>
<name>B8MQD9_TALSN</name>
<dbReference type="RefSeq" id="XP_002487452.1">
    <property type="nucleotide sequence ID" value="XM_002487407.1"/>
</dbReference>
<evidence type="ECO:0000313" key="2">
    <source>
        <dbReference type="Proteomes" id="UP000001745"/>
    </source>
</evidence>
<evidence type="ECO:0008006" key="3">
    <source>
        <dbReference type="Google" id="ProtNLM"/>
    </source>
</evidence>
<dbReference type="HOGENOM" id="CLU_1556308_0_0_1"/>
<protein>
    <recommendedName>
        <fullName evidence="3">HTH CENPB-type domain-containing protein</fullName>
    </recommendedName>
</protein>
<dbReference type="VEuPathDB" id="FungiDB:TSTA_058300"/>
<keyword evidence="2" id="KW-1185">Reference proteome</keyword>
<sequence>MIIKMAASSQSIRRLWHMMFLDRAFKDTSKGPKGAVTLLQILENLQILKNLLLLHGYWIWEDVAYHHKYQLVSLSTASIGEKWVNRFVKRHDELSAKYTRKYDYQRAKCEDPELIKDWFERVRDTIQKYGIIEQDIYNMDETGFQMGIISTAKALQPGNREWVTAIEAINTG</sequence>
<evidence type="ECO:0000313" key="1">
    <source>
        <dbReference type="EMBL" id="EED13341.1"/>
    </source>
</evidence>
<proteinExistence type="predicted"/>
<gene>
    <name evidence="1" type="ORF">TSTA_058300</name>
</gene>
<dbReference type="Proteomes" id="UP000001745">
    <property type="component" value="Unassembled WGS sequence"/>
</dbReference>
<reference evidence="2" key="1">
    <citation type="journal article" date="2015" name="Genome Announc.">
        <title>Genome sequence of the AIDS-associated pathogen Penicillium marneffei (ATCC18224) and its near taxonomic relative Talaromyces stipitatus (ATCC10500).</title>
        <authorList>
            <person name="Nierman W.C."/>
            <person name="Fedorova-Abrams N.D."/>
            <person name="Andrianopoulos A."/>
        </authorList>
    </citation>
    <scope>NUCLEOTIDE SEQUENCE [LARGE SCALE GENOMIC DNA]</scope>
    <source>
        <strain evidence="2">ATCC 10500 / CBS 375.48 / QM 6759 / NRRL 1006</strain>
    </source>
</reference>
<dbReference type="InParanoid" id="B8MQD9"/>
<dbReference type="PhylomeDB" id="B8MQD9"/>
<dbReference type="eggNOG" id="KOG3105">
    <property type="taxonomic scope" value="Eukaryota"/>
</dbReference>
<accession>B8MQD9</accession>
<dbReference type="OrthoDB" id="4207519at2759"/>
<dbReference type="EMBL" id="EQ962659">
    <property type="protein sequence ID" value="EED13341.1"/>
    <property type="molecule type" value="Genomic_DNA"/>
</dbReference>
<dbReference type="AlphaFoldDB" id="B8MQD9"/>